<feature type="compositionally biased region" description="Basic and acidic residues" evidence="1">
    <location>
        <begin position="63"/>
        <end position="73"/>
    </location>
</feature>
<feature type="region of interest" description="Disordered" evidence="1">
    <location>
        <begin position="63"/>
        <end position="86"/>
    </location>
</feature>
<dbReference type="AlphaFoldDB" id="A0A2R4BI51"/>
<name>A0A2R4BI51_THAAR</name>
<feature type="compositionally biased region" description="Basic and acidic residues" evidence="1">
    <location>
        <begin position="1"/>
        <end position="23"/>
    </location>
</feature>
<proteinExistence type="predicted"/>
<feature type="region of interest" description="Disordered" evidence="1">
    <location>
        <begin position="1"/>
        <end position="41"/>
    </location>
</feature>
<dbReference type="Proteomes" id="UP000241885">
    <property type="component" value="Chromosome"/>
</dbReference>
<reference evidence="2 3" key="1">
    <citation type="submission" date="2018-03" db="EMBL/GenBank/DDBJ databases">
        <title>Complete genome sequence of Thauera aromatica, a model organism for studying aromatic compound degradation under denitrifying conditions.</title>
        <authorList>
            <person name="Lo H.-Y."/>
            <person name="Goris T."/>
            <person name="Boll M."/>
            <person name="Mueller J.A."/>
        </authorList>
    </citation>
    <scope>NUCLEOTIDE SEQUENCE [LARGE SCALE GENOMIC DNA]</scope>
    <source>
        <strain evidence="2 3">K172</strain>
    </source>
</reference>
<gene>
    <name evidence="2" type="ORF">Tharo_0047</name>
</gene>
<evidence type="ECO:0000313" key="2">
    <source>
        <dbReference type="EMBL" id="AVR86999.1"/>
    </source>
</evidence>
<accession>A0A2R4BI51</accession>
<keyword evidence="3" id="KW-1185">Reference proteome</keyword>
<protein>
    <submittedName>
        <fullName evidence="2">Uncharacterized protein</fullName>
    </submittedName>
</protein>
<dbReference type="KEGG" id="tak:Tharo_0047"/>
<sequence length="86" mass="9794">MWTSGEIRKSEKSMDISRTRDEVPYQPLVRPRKSFQGKGSADLSTDFGRLFTSLLFKSIEKLKNKTRDNEARGHTGRSIPDPIPKA</sequence>
<evidence type="ECO:0000313" key="3">
    <source>
        <dbReference type="Proteomes" id="UP000241885"/>
    </source>
</evidence>
<dbReference type="EMBL" id="CP028339">
    <property type="protein sequence ID" value="AVR86999.1"/>
    <property type="molecule type" value="Genomic_DNA"/>
</dbReference>
<organism evidence="2 3">
    <name type="scientific">Thauera aromatica K172</name>
    <dbReference type="NCBI Taxonomy" id="44139"/>
    <lineage>
        <taxon>Bacteria</taxon>
        <taxon>Pseudomonadati</taxon>
        <taxon>Pseudomonadota</taxon>
        <taxon>Betaproteobacteria</taxon>
        <taxon>Rhodocyclales</taxon>
        <taxon>Zoogloeaceae</taxon>
        <taxon>Thauera</taxon>
    </lineage>
</organism>
<evidence type="ECO:0000256" key="1">
    <source>
        <dbReference type="SAM" id="MobiDB-lite"/>
    </source>
</evidence>